<organism evidence="1">
    <name type="scientific">marine sediment metagenome</name>
    <dbReference type="NCBI Taxonomy" id="412755"/>
    <lineage>
        <taxon>unclassified sequences</taxon>
        <taxon>metagenomes</taxon>
        <taxon>ecological metagenomes</taxon>
    </lineage>
</organism>
<reference evidence="1" key="1">
    <citation type="journal article" date="2015" name="Nature">
        <title>Complex archaea that bridge the gap between prokaryotes and eukaryotes.</title>
        <authorList>
            <person name="Spang A."/>
            <person name="Saw J.H."/>
            <person name="Jorgensen S.L."/>
            <person name="Zaremba-Niedzwiedzka K."/>
            <person name="Martijn J."/>
            <person name="Lind A.E."/>
            <person name="van Eijk R."/>
            <person name="Schleper C."/>
            <person name="Guy L."/>
            <person name="Ettema T.J."/>
        </authorList>
    </citation>
    <scope>NUCLEOTIDE SEQUENCE</scope>
</reference>
<gene>
    <name evidence="1" type="ORF">LCGC14_1240540</name>
</gene>
<name>A0A0F9NN38_9ZZZZ</name>
<sequence length="78" mass="9209">MISSLFLSIHLMAEFFSNLEKKILVGGYKDVKKNTGYHNYSDSFGKGNKKNMEQRRNGTCWKNRRHANYNPAYNRRSF</sequence>
<evidence type="ECO:0000313" key="1">
    <source>
        <dbReference type="EMBL" id="KKM90245.1"/>
    </source>
</evidence>
<comment type="caution">
    <text evidence="1">The sequence shown here is derived from an EMBL/GenBank/DDBJ whole genome shotgun (WGS) entry which is preliminary data.</text>
</comment>
<dbReference type="EMBL" id="LAZR01006696">
    <property type="protein sequence ID" value="KKM90245.1"/>
    <property type="molecule type" value="Genomic_DNA"/>
</dbReference>
<proteinExistence type="predicted"/>
<dbReference type="AlphaFoldDB" id="A0A0F9NN38"/>
<protein>
    <submittedName>
        <fullName evidence="1">Uncharacterized protein</fullName>
    </submittedName>
</protein>
<accession>A0A0F9NN38</accession>